<evidence type="ECO:0000256" key="1">
    <source>
        <dbReference type="SAM" id="MobiDB-lite"/>
    </source>
</evidence>
<evidence type="ECO:0000313" key="3">
    <source>
        <dbReference type="EMBL" id="OLP97391.1"/>
    </source>
</evidence>
<dbReference type="SUPFAM" id="SSF50249">
    <property type="entry name" value="Nucleic acid-binding proteins"/>
    <property type="match status" value="1"/>
</dbReference>
<dbReference type="PROSITE" id="PS50096">
    <property type="entry name" value="IQ"/>
    <property type="match status" value="1"/>
</dbReference>
<name>A0A1Q9DQE9_SYMMI</name>
<comment type="caution">
    <text evidence="3">The sequence shown here is derived from an EMBL/GenBank/DDBJ whole genome shotgun (WGS) entry which is preliminary data.</text>
</comment>
<dbReference type="Pfam" id="PF21473">
    <property type="entry name" value="OB_Ssb-like"/>
    <property type="match status" value="1"/>
</dbReference>
<feature type="domain" description="Single-stranded DNA binding protein Ssb-like OB fold" evidence="2">
    <location>
        <begin position="802"/>
        <end position="859"/>
    </location>
</feature>
<dbReference type="PANTHER" id="PTHR31472">
    <property type="entry name" value="OS05G0244600 PROTEIN"/>
    <property type="match status" value="1"/>
</dbReference>
<keyword evidence="4" id="KW-1185">Reference proteome</keyword>
<dbReference type="Gene3D" id="3.40.50.300">
    <property type="entry name" value="P-loop containing nucleotide triphosphate hydrolases"/>
    <property type="match status" value="1"/>
</dbReference>
<proteinExistence type="predicted"/>
<protein>
    <recommendedName>
        <fullName evidence="2">Single-stranded DNA binding protein Ssb-like OB fold domain-containing protein</fullName>
    </recommendedName>
</protein>
<accession>A0A1Q9DQE9</accession>
<evidence type="ECO:0000259" key="2">
    <source>
        <dbReference type="Pfam" id="PF21473"/>
    </source>
</evidence>
<feature type="compositionally biased region" description="Low complexity" evidence="1">
    <location>
        <begin position="749"/>
        <end position="763"/>
    </location>
</feature>
<dbReference type="EMBL" id="LSRX01000434">
    <property type="protein sequence ID" value="OLP97391.1"/>
    <property type="molecule type" value="Genomic_DNA"/>
</dbReference>
<dbReference type="Proteomes" id="UP000186817">
    <property type="component" value="Unassembled WGS sequence"/>
</dbReference>
<dbReference type="OrthoDB" id="437724at2759"/>
<sequence>MPFTPTSILSHSSLVPEPKLRYAATVHYTILPVGITLDVNCLTVLLPATRLLFALSLARWRRFLFLQSGPAALARAPGPLCGRAAAFAAPDAAVLEDTSGMLPTAVSKSVAEAMLVMVTPVRRLWSLQRIDAAIALQTGFRRWRCELAYRVARQSILAVQNSFRDWIARRAARRRAEREGECGFALLCGEVLLELGEAGIGQDVDTDATATDATATMTKIAVASPHHEVGLMVAKTPVMVMVRCQSMALAPIFVFTDAACLWRAHVNPWLCNVKIIAAKEGQHVLYVIHDQMLRPATRGVNSSSTDQQSEADSSACSMEEPGCEAEHDILPEIELAHEALANVPGNTLPAPDEHGQAGIDSPTVRVGDREQIDLPHHFTTAPTDLAWVRLRRPLPIPIAFQACPDKATLGLDASKISGLTKEIQRMIAETWRMLVERFWGDMKWRRGSAVRGGGRKGSEQFESPLARFYKLSTAHWRIQHSKRPCFGKLAALALAACFEAALVALLELQRAACDWGLPEAAKAARDAAVTVASPSPSALRQLPDLHMCGDSRKESPAPSTGSALHAARQLRISQQGAGYTQPTASSEARWSERKAVVAALKEAKAPTKHSGEPLPASPTVRLNITCPADMLMWAGQGARVSGILWEPAKISYRNFWNAIFDFTGKADGANWRILPLGECCELDVRTEESSGGYQCPSAPLSHALLCQAPLRSDEGSGQSLVDLPQTRPALPAHTGASAQRRMIADRAPTEAAAAAAPGPMSNATGKEGKPKLRKPRFIEVNRLNPDSRGVNVFAKVVQVSPVASDLAEVVLGDASARVTFRARGDQVQLCQPGSILRIQNALVVMVKGYIRLEVNKWGVAKPAPDHADFEVAALDISAVEYELAQACGRSGSWVLVKIPGTTGRPDMNIFEFDFAIVGLELIKAKNKSYRAGQRMGSLRYDIGMGPELQAILVHLHGYWGCLGTTRHTLSRRWPYLQLKQSEVRSMSVDAAFDHHAVLSPSGRLGTECGWEMLCPESREVSCSRSDCLSRLSRAYAQDDCHAGELQLLQRKLDLETSVASSTEPLVLPHLRAAEPIKWLHIPKCGTSFLNALIHLPSVCPGVNASYRVDDKVLGKHFEEEFFRECPEVCNTSKFNCDYGHHEGIGTSYEMELKGHLVTMLREPKQRILSAFHDPVWTHGVAGESAASYAEKQRGGMTCQVMRDGDMDPPPKECPELTEADARLAAVRLREGFAFVGITDEWDLSICLLHRIFGGDCLLSDFEDNRPSVEGAKHYHIYNILELEGYEDPVDRILYNEAKQIFFEKRLAYNVTMESCQPCFQSANHIFRPLSVDGIEKGYAGRPDVRLILAAALLFILRLGRLSTELSANSGSMGGITVSCPRGGSDVGSVQKKRSGEQRAGIYLFGMHLKRMLSADRIWLLWRLTQLVGLFVLVNGTCVPLAPVIPDELRPMISLHWKIIVRFGRDNITALNFIYNVNPAIPSAHNAAQLDVVTRVVSLTCDLAQHMHAPLWGTWEILGAWQLQCWLEEVQKVLQDPNQLFAPSFVLESWNTAATRGLVDGFSDELGMRFFPVGRIPLQELLISLLVSMSGLQVDFGFAVARVPVNVVRRIARAAESFCICKRHAAHMSILETEALVLLLRWILRCGKRHCASVMVLVDSTVLPGAAAIFFCAEQALRTAPALQMARNVLVHCEGTRRKIPVMILPGVCDGAVPPHLNVTTARLAPIST</sequence>
<reference evidence="3 4" key="1">
    <citation type="submission" date="2016-02" db="EMBL/GenBank/DDBJ databases">
        <title>Genome analysis of coral dinoflagellate symbionts highlights evolutionary adaptations to a symbiotic lifestyle.</title>
        <authorList>
            <person name="Aranda M."/>
            <person name="Li Y."/>
            <person name="Liew Y.J."/>
            <person name="Baumgarten S."/>
            <person name="Simakov O."/>
            <person name="Wilson M."/>
            <person name="Piel J."/>
            <person name="Ashoor H."/>
            <person name="Bougouffa S."/>
            <person name="Bajic V.B."/>
            <person name="Ryu T."/>
            <person name="Ravasi T."/>
            <person name="Bayer T."/>
            <person name="Micklem G."/>
            <person name="Kim H."/>
            <person name="Bhak J."/>
            <person name="Lajeunesse T.C."/>
            <person name="Voolstra C.R."/>
        </authorList>
    </citation>
    <scope>NUCLEOTIDE SEQUENCE [LARGE SCALE GENOMIC DNA]</scope>
    <source>
        <strain evidence="3 4">CCMP2467</strain>
    </source>
</reference>
<dbReference type="InterPro" id="IPR012340">
    <property type="entry name" value="NA-bd_OB-fold"/>
</dbReference>
<dbReference type="InterPro" id="IPR027417">
    <property type="entry name" value="P-loop_NTPase"/>
</dbReference>
<dbReference type="InterPro" id="IPR048970">
    <property type="entry name" value="OB_Ssb-like"/>
</dbReference>
<feature type="compositionally biased region" description="Polar residues" evidence="1">
    <location>
        <begin position="299"/>
        <end position="316"/>
    </location>
</feature>
<feature type="region of interest" description="Disordered" evidence="1">
    <location>
        <begin position="716"/>
        <end position="770"/>
    </location>
</feature>
<gene>
    <name evidence="3" type="ORF">AK812_SmicGene20278</name>
</gene>
<dbReference type="Gene3D" id="2.40.50.140">
    <property type="entry name" value="Nucleic acid-binding proteins"/>
    <property type="match status" value="1"/>
</dbReference>
<feature type="region of interest" description="Disordered" evidence="1">
    <location>
        <begin position="298"/>
        <end position="321"/>
    </location>
</feature>
<dbReference type="PANTHER" id="PTHR31472:SF5">
    <property type="entry name" value="OS05G0244600 PROTEIN"/>
    <property type="match status" value="1"/>
</dbReference>
<evidence type="ECO:0000313" key="4">
    <source>
        <dbReference type="Proteomes" id="UP000186817"/>
    </source>
</evidence>
<organism evidence="3 4">
    <name type="scientific">Symbiodinium microadriaticum</name>
    <name type="common">Dinoflagellate</name>
    <name type="synonym">Zooxanthella microadriatica</name>
    <dbReference type="NCBI Taxonomy" id="2951"/>
    <lineage>
        <taxon>Eukaryota</taxon>
        <taxon>Sar</taxon>
        <taxon>Alveolata</taxon>
        <taxon>Dinophyceae</taxon>
        <taxon>Suessiales</taxon>
        <taxon>Symbiodiniaceae</taxon>
        <taxon>Symbiodinium</taxon>
    </lineage>
</organism>